<proteinExistence type="predicted"/>
<protein>
    <submittedName>
        <fullName evidence="2">Hsp20/alpha crystallin family protein</fullName>
    </submittedName>
</protein>
<dbReference type="InterPro" id="IPR007052">
    <property type="entry name" value="CS_dom"/>
</dbReference>
<dbReference type="SUPFAM" id="SSF49764">
    <property type="entry name" value="HSP20-like chaperones"/>
    <property type="match status" value="1"/>
</dbReference>
<dbReference type="InterPro" id="IPR002068">
    <property type="entry name" value="A-crystallin/Hsp20_dom"/>
</dbReference>
<comment type="caution">
    <text evidence="2">The sequence shown here is derived from an EMBL/GenBank/DDBJ whole genome shotgun (WGS) entry which is preliminary data.</text>
</comment>
<gene>
    <name evidence="2" type="ORF">DPC56_03920</name>
</gene>
<sequence length="95" mass="10750">MMKLTYIPAAYITHSKGKYNITIELPGVKKENINLEITEQGFCLNAKGANFRYSGCWALAHRVNPEDVKAKFENGLLTIKIGLKEPLEGRKIEIR</sequence>
<evidence type="ECO:0000313" key="2">
    <source>
        <dbReference type="EMBL" id="RAO79080.1"/>
    </source>
</evidence>
<feature type="domain" description="CS" evidence="1">
    <location>
        <begin position="5"/>
        <end position="95"/>
    </location>
</feature>
<dbReference type="InterPro" id="IPR008978">
    <property type="entry name" value="HSP20-like_chaperone"/>
</dbReference>
<dbReference type="PROSITE" id="PS51203">
    <property type="entry name" value="CS"/>
    <property type="match status" value="1"/>
</dbReference>
<keyword evidence="3" id="KW-1185">Reference proteome</keyword>
<dbReference type="CDD" id="cd00298">
    <property type="entry name" value="ACD_sHsps_p23-like"/>
    <property type="match status" value="1"/>
</dbReference>
<evidence type="ECO:0000313" key="3">
    <source>
        <dbReference type="Proteomes" id="UP000249782"/>
    </source>
</evidence>
<dbReference type="Gene3D" id="2.60.40.790">
    <property type="match status" value="1"/>
</dbReference>
<accession>A0A328PBK5</accession>
<dbReference type="Pfam" id="PF00011">
    <property type="entry name" value="HSP20"/>
    <property type="match status" value="1"/>
</dbReference>
<reference evidence="2 3" key="1">
    <citation type="submission" date="2018-06" db="EMBL/GenBank/DDBJ databases">
        <title>Draft genome sequence of hyperthermophilic methanogen Methanothermobacter tenebrarum sp. MCM-B 1447.</title>
        <authorList>
            <person name="Pore S.D."/>
            <person name="Dagar S."/>
            <person name="Dhakephalkar P.K."/>
        </authorList>
    </citation>
    <scope>NUCLEOTIDE SEQUENCE [LARGE SCALE GENOMIC DNA]</scope>
    <source>
        <strain evidence="2 3">MCM B 1447</strain>
    </source>
</reference>
<evidence type="ECO:0000259" key="1">
    <source>
        <dbReference type="PROSITE" id="PS51203"/>
    </source>
</evidence>
<dbReference type="EMBL" id="QLOE01000004">
    <property type="protein sequence ID" value="RAO79080.1"/>
    <property type="molecule type" value="Genomic_DNA"/>
</dbReference>
<name>A0A328PBK5_9EURY</name>
<dbReference type="AlphaFoldDB" id="A0A328PBK5"/>
<dbReference type="Proteomes" id="UP000249782">
    <property type="component" value="Unassembled WGS sequence"/>
</dbReference>
<organism evidence="2 3">
    <name type="scientific">Methanothermobacter tenebrarum</name>
    <dbReference type="NCBI Taxonomy" id="680118"/>
    <lineage>
        <taxon>Archaea</taxon>
        <taxon>Methanobacteriati</taxon>
        <taxon>Methanobacteriota</taxon>
        <taxon>Methanomada group</taxon>
        <taxon>Methanobacteria</taxon>
        <taxon>Methanobacteriales</taxon>
        <taxon>Methanobacteriaceae</taxon>
        <taxon>Methanothermobacter</taxon>
    </lineage>
</organism>